<name>A0A0F9IBD5_9ZZZZ</name>
<sequence length="29" mass="3513">GALKHSDELQKEFKRLDVIINWMRESIKK</sequence>
<dbReference type="EMBL" id="LAZR01021631">
    <property type="protein sequence ID" value="KKL84697.1"/>
    <property type="molecule type" value="Genomic_DNA"/>
</dbReference>
<proteinExistence type="predicted"/>
<protein>
    <submittedName>
        <fullName evidence="1">Uncharacterized protein</fullName>
    </submittedName>
</protein>
<evidence type="ECO:0000313" key="1">
    <source>
        <dbReference type="EMBL" id="KKL84697.1"/>
    </source>
</evidence>
<feature type="non-terminal residue" evidence="1">
    <location>
        <position position="1"/>
    </location>
</feature>
<organism evidence="1">
    <name type="scientific">marine sediment metagenome</name>
    <dbReference type="NCBI Taxonomy" id="412755"/>
    <lineage>
        <taxon>unclassified sequences</taxon>
        <taxon>metagenomes</taxon>
        <taxon>ecological metagenomes</taxon>
    </lineage>
</organism>
<gene>
    <name evidence="1" type="ORF">LCGC14_1962160</name>
</gene>
<reference evidence="1" key="1">
    <citation type="journal article" date="2015" name="Nature">
        <title>Complex archaea that bridge the gap between prokaryotes and eukaryotes.</title>
        <authorList>
            <person name="Spang A."/>
            <person name="Saw J.H."/>
            <person name="Jorgensen S.L."/>
            <person name="Zaremba-Niedzwiedzka K."/>
            <person name="Martijn J."/>
            <person name="Lind A.E."/>
            <person name="van Eijk R."/>
            <person name="Schleper C."/>
            <person name="Guy L."/>
            <person name="Ettema T.J."/>
        </authorList>
    </citation>
    <scope>NUCLEOTIDE SEQUENCE</scope>
</reference>
<comment type="caution">
    <text evidence="1">The sequence shown here is derived from an EMBL/GenBank/DDBJ whole genome shotgun (WGS) entry which is preliminary data.</text>
</comment>
<accession>A0A0F9IBD5</accession>
<dbReference type="AlphaFoldDB" id="A0A0F9IBD5"/>